<dbReference type="GO" id="GO:1990810">
    <property type="term" value="P:microtubule anchoring at mitotic spindle pole body"/>
    <property type="evidence" value="ECO:0007669"/>
    <property type="project" value="TreeGrafter"/>
</dbReference>
<dbReference type="AlphaFoldDB" id="A0AAE1C591"/>
<dbReference type="InterPro" id="IPR011659">
    <property type="entry name" value="WD40"/>
</dbReference>
<dbReference type="SUPFAM" id="SSF82171">
    <property type="entry name" value="DPP6 N-terminal domain-like"/>
    <property type="match status" value="1"/>
</dbReference>
<protein>
    <submittedName>
        <fullName evidence="2">Uncharacterized protein</fullName>
    </submittedName>
</protein>
<keyword evidence="3" id="KW-1185">Reference proteome</keyword>
<dbReference type="GO" id="GO:0005815">
    <property type="term" value="C:microtubule organizing center"/>
    <property type="evidence" value="ECO:0007669"/>
    <property type="project" value="TreeGrafter"/>
</dbReference>
<dbReference type="EMBL" id="JAUTXT010000003">
    <property type="protein sequence ID" value="KAK3678676.1"/>
    <property type="molecule type" value="Genomic_DNA"/>
</dbReference>
<dbReference type="PANTHER" id="PTHR16220">
    <property type="entry name" value="WD REPEAT PROTEIN 8-RELATED"/>
    <property type="match status" value="1"/>
</dbReference>
<reference evidence="2" key="1">
    <citation type="submission" date="2023-07" db="EMBL/GenBank/DDBJ databases">
        <title>Black Yeasts Isolated from many extreme environments.</title>
        <authorList>
            <person name="Coleine C."/>
            <person name="Stajich J.E."/>
            <person name="Selbmann L."/>
        </authorList>
    </citation>
    <scope>NUCLEOTIDE SEQUENCE</scope>
    <source>
        <strain evidence="2">CCFEE 5485</strain>
    </source>
</reference>
<gene>
    <name evidence="2" type="ORF">LTR78_001129</name>
</gene>
<dbReference type="Pfam" id="PF07676">
    <property type="entry name" value="PD40"/>
    <property type="match status" value="1"/>
</dbReference>
<evidence type="ECO:0000313" key="3">
    <source>
        <dbReference type="Proteomes" id="UP001274830"/>
    </source>
</evidence>
<evidence type="ECO:0000256" key="1">
    <source>
        <dbReference type="SAM" id="MobiDB-lite"/>
    </source>
</evidence>
<feature type="region of interest" description="Disordered" evidence="1">
    <location>
        <begin position="448"/>
        <end position="472"/>
    </location>
</feature>
<comment type="caution">
    <text evidence="2">The sequence shown here is derived from an EMBL/GenBank/DDBJ whole genome shotgun (WGS) entry which is preliminary data.</text>
</comment>
<dbReference type="Gene3D" id="2.130.10.10">
    <property type="entry name" value="YVTN repeat-like/Quinoprotein amine dehydrogenase"/>
    <property type="match status" value="2"/>
</dbReference>
<organism evidence="2 3">
    <name type="scientific">Recurvomyces mirabilis</name>
    <dbReference type="NCBI Taxonomy" id="574656"/>
    <lineage>
        <taxon>Eukaryota</taxon>
        <taxon>Fungi</taxon>
        <taxon>Dikarya</taxon>
        <taxon>Ascomycota</taxon>
        <taxon>Pezizomycotina</taxon>
        <taxon>Dothideomycetes</taxon>
        <taxon>Dothideomycetidae</taxon>
        <taxon>Mycosphaerellales</taxon>
        <taxon>Teratosphaeriaceae</taxon>
        <taxon>Recurvomyces</taxon>
    </lineage>
</organism>
<dbReference type="GO" id="GO:1990811">
    <property type="term" value="C:MWP complex"/>
    <property type="evidence" value="ECO:0007669"/>
    <property type="project" value="TreeGrafter"/>
</dbReference>
<sequence length="539" mass="58952">MEISDRVDAQHTTPSRCGNLLAFLQDGKLRVNHVASTERCLNEYNIKIPSKEIINITWSDDGTRIAVSSYKQIGIAHVDESSHHVRLDNGGGGLGRFASAAFLDNEHLLTTWEFGRGRIWHLSSGRSTEIGDLKTTSSGQAWSQRPRSSSAAPDMLAILSRVSAEDVLTIHFVEDGKSTSRVSLPTIDAQSLCWSPDGRWLAVMDTPTAASTIHFCTPDGHLYRSYPSKSPSDPDGLGVKFLKWAGDSRTVALAHYEGGVVLLNTRSFTPFASVEHSTTIDQTGLPPTKQAPIWQEHVSATSERTYSLATQPVSPPLSHSKPSTEPNELGVAELCFSSNGEYLATRDERMLSTVWVWSKQTLSAHAVIMQHANVRKMLWHPSRPDLLMLDCGESVAYLLEVGASSPPMPVTVPLPGTPILAWLETAVDAPPAILALTKSSFRVIFPEGRPAQARPTTDGRPSVPGADIYEEGTSEDSIMDVLSGRKPHTRASEQSYTERIDMEADGEDATMGLDDTFRAKRRPLENAVEVDPLDDSEIF</sequence>
<dbReference type="PANTHER" id="PTHR16220:SF0">
    <property type="entry name" value="WD REPEAT-CONTAINING PROTEIN WRAP73"/>
    <property type="match status" value="1"/>
</dbReference>
<dbReference type="InterPro" id="IPR052778">
    <property type="entry name" value="Centrosome-WD_assoc"/>
</dbReference>
<feature type="region of interest" description="Disordered" evidence="1">
    <location>
        <begin position="485"/>
        <end position="508"/>
    </location>
</feature>
<dbReference type="InterPro" id="IPR015943">
    <property type="entry name" value="WD40/YVTN_repeat-like_dom_sf"/>
</dbReference>
<dbReference type="Proteomes" id="UP001274830">
    <property type="component" value="Unassembled WGS sequence"/>
</dbReference>
<name>A0AAE1C591_9PEZI</name>
<evidence type="ECO:0000313" key="2">
    <source>
        <dbReference type="EMBL" id="KAK3678676.1"/>
    </source>
</evidence>
<proteinExistence type="predicted"/>
<accession>A0AAE1C591</accession>